<evidence type="ECO:0000313" key="2">
    <source>
        <dbReference type="Proteomes" id="UP001060085"/>
    </source>
</evidence>
<gene>
    <name evidence="1" type="ORF">M9H77_22285</name>
</gene>
<proteinExistence type="predicted"/>
<dbReference type="EMBL" id="CM044705">
    <property type="protein sequence ID" value="KAI5662962.1"/>
    <property type="molecule type" value="Genomic_DNA"/>
</dbReference>
<dbReference type="Proteomes" id="UP001060085">
    <property type="component" value="Linkage Group LG05"/>
</dbReference>
<evidence type="ECO:0000313" key="1">
    <source>
        <dbReference type="EMBL" id="KAI5662962.1"/>
    </source>
</evidence>
<accession>A0ACC0AR89</accession>
<comment type="caution">
    <text evidence="1">The sequence shown here is derived from an EMBL/GenBank/DDBJ whole genome shotgun (WGS) entry which is preliminary data.</text>
</comment>
<name>A0ACC0AR89_CATRO</name>
<keyword evidence="2" id="KW-1185">Reference proteome</keyword>
<reference evidence="2" key="1">
    <citation type="journal article" date="2023" name="Nat. Plants">
        <title>Single-cell RNA sequencing provides a high-resolution roadmap for understanding the multicellular compartmentation of specialized metabolism.</title>
        <authorList>
            <person name="Sun S."/>
            <person name="Shen X."/>
            <person name="Li Y."/>
            <person name="Li Y."/>
            <person name="Wang S."/>
            <person name="Li R."/>
            <person name="Zhang H."/>
            <person name="Shen G."/>
            <person name="Guo B."/>
            <person name="Wei J."/>
            <person name="Xu J."/>
            <person name="St-Pierre B."/>
            <person name="Chen S."/>
            <person name="Sun C."/>
        </authorList>
    </citation>
    <scope>NUCLEOTIDE SEQUENCE [LARGE SCALE GENOMIC DNA]</scope>
</reference>
<protein>
    <submittedName>
        <fullName evidence="1">Uncharacterized protein</fullName>
    </submittedName>
</protein>
<organism evidence="1 2">
    <name type="scientific">Catharanthus roseus</name>
    <name type="common">Madagascar periwinkle</name>
    <name type="synonym">Vinca rosea</name>
    <dbReference type="NCBI Taxonomy" id="4058"/>
    <lineage>
        <taxon>Eukaryota</taxon>
        <taxon>Viridiplantae</taxon>
        <taxon>Streptophyta</taxon>
        <taxon>Embryophyta</taxon>
        <taxon>Tracheophyta</taxon>
        <taxon>Spermatophyta</taxon>
        <taxon>Magnoliopsida</taxon>
        <taxon>eudicotyledons</taxon>
        <taxon>Gunneridae</taxon>
        <taxon>Pentapetalae</taxon>
        <taxon>asterids</taxon>
        <taxon>lamiids</taxon>
        <taxon>Gentianales</taxon>
        <taxon>Apocynaceae</taxon>
        <taxon>Rauvolfioideae</taxon>
        <taxon>Vinceae</taxon>
        <taxon>Catharanthinae</taxon>
        <taxon>Catharanthus</taxon>
    </lineage>
</organism>
<sequence>MSYLNGYFGMIMIMGLFLFLQICPSLGLWFWFSGSSSSGNAENKQQCGENSRTISRDSVAEFSIEPFTNRRGMKKLDDARNKIAIAAPNSCWQRAYNSLFSGCSRTLSDEESRNRFAWHLTDCFLQHAGRNTLPYCDPKSPVAECLKVVDREAVNVYLEYHLETNSICHQLQIEAFRQQTERLVNELKTSAEYAESKLENIEEQGEQLLQSSRKIDDSLCTLDQRAQRVAEVSKNVESVVQDVFDHTKKVYEQSKGIASSQMELSQGQAKMKESLEEGISVINEYYSNLGQEIDSLRNEAVQIEKAIDKVGGEIFSKMDSLQNKANDIGHMAESSINKQKQLLDGQSAALDGLSILTTFQSESLKESRETLKQLSEFGHKQQEELLKRQDQLLRAHDNLVESSKTILSAQEAFESKQARIFVALDKLFALHNAMLLESRVIKAILVYTFFIFVIQIFTSLKQTQNVRPRVYMGKL</sequence>